<keyword evidence="10 12" id="KW-0472">Membrane</keyword>
<protein>
    <submittedName>
        <fullName evidence="14">M48 family metalloprotease</fullName>
    </submittedName>
</protein>
<comment type="cofactor">
    <cofactor evidence="11">
        <name>Zn(2+)</name>
        <dbReference type="ChEBI" id="CHEBI:29105"/>
    </cofactor>
    <text evidence="11">Binds 1 zinc ion per subunit.</text>
</comment>
<reference evidence="14 15" key="1">
    <citation type="journal article" date="2020" name="Biotechnol. Biofuels">
        <title>New insights from the biogas microbiome by comprehensive genome-resolved metagenomics of nearly 1600 species originating from multiple anaerobic digesters.</title>
        <authorList>
            <person name="Campanaro S."/>
            <person name="Treu L."/>
            <person name="Rodriguez-R L.M."/>
            <person name="Kovalovszki A."/>
            <person name="Ziels R.M."/>
            <person name="Maus I."/>
            <person name="Zhu X."/>
            <person name="Kougias P.G."/>
            <person name="Basile A."/>
            <person name="Luo G."/>
            <person name="Schluter A."/>
            <person name="Konstantinidis K.T."/>
            <person name="Angelidaki I."/>
        </authorList>
    </citation>
    <scope>NUCLEOTIDE SEQUENCE [LARGE SCALE GENOMIC DNA]</scope>
    <source>
        <strain evidence="14">AS27yjCOA_65</strain>
    </source>
</reference>
<dbReference type="GO" id="GO:0004222">
    <property type="term" value="F:metalloendopeptidase activity"/>
    <property type="evidence" value="ECO:0007669"/>
    <property type="project" value="InterPro"/>
</dbReference>
<evidence type="ECO:0000256" key="12">
    <source>
        <dbReference type="SAM" id="Phobius"/>
    </source>
</evidence>
<evidence type="ECO:0000256" key="5">
    <source>
        <dbReference type="ARBA" id="ARBA00022723"/>
    </source>
</evidence>
<sequence>MLRTIMLFLATNFLIMITISIVLHVFGIGHYIVAGGIDYTSLMIFCLVWGMGFSFMSLLLSKVIAKWSMGVQTVSPQFPGEYGWVATKVQELARAAQLPAMPEVGVYESAELNAFATGPSKKNSLVAVKWTLGTYEQRCN</sequence>
<keyword evidence="3 11" id="KW-0645">Protease</keyword>
<keyword evidence="5" id="KW-0479">Metal-binding</keyword>
<keyword evidence="9 11" id="KW-0482">Metalloprotease</keyword>
<dbReference type="EMBL" id="JAAZON010000587">
    <property type="protein sequence ID" value="NMC64031.1"/>
    <property type="molecule type" value="Genomic_DNA"/>
</dbReference>
<dbReference type="GO" id="GO:0005886">
    <property type="term" value="C:plasma membrane"/>
    <property type="evidence" value="ECO:0007669"/>
    <property type="project" value="UniProtKB-SubCell"/>
</dbReference>
<evidence type="ECO:0000313" key="15">
    <source>
        <dbReference type="Proteomes" id="UP000524246"/>
    </source>
</evidence>
<dbReference type="Pfam" id="PF01435">
    <property type="entry name" value="Peptidase_M48"/>
    <property type="match status" value="1"/>
</dbReference>
<keyword evidence="8 12" id="KW-1133">Transmembrane helix</keyword>
<organism evidence="14 15">
    <name type="scientific">SAR324 cluster bacterium</name>
    <dbReference type="NCBI Taxonomy" id="2024889"/>
    <lineage>
        <taxon>Bacteria</taxon>
        <taxon>Deltaproteobacteria</taxon>
        <taxon>SAR324 cluster</taxon>
    </lineage>
</organism>
<dbReference type="InterPro" id="IPR001915">
    <property type="entry name" value="Peptidase_M48"/>
</dbReference>
<evidence type="ECO:0000256" key="9">
    <source>
        <dbReference type="ARBA" id="ARBA00023049"/>
    </source>
</evidence>
<evidence type="ECO:0000256" key="8">
    <source>
        <dbReference type="ARBA" id="ARBA00022989"/>
    </source>
</evidence>
<evidence type="ECO:0000256" key="11">
    <source>
        <dbReference type="RuleBase" id="RU003983"/>
    </source>
</evidence>
<comment type="similarity">
    <text evidence="11">Belongs to the peptidase M48 family.</text>
</comment>
<proteinExistence type="inferred from homology"/>
<gene>
    <name evidence="14" type="ORF">GYA55_12785</name>
</gene>
<evidence type="ECO:0000256" key="10">
    <source>
        <dbReference type="ARBA" id="ARBA00023136"/>
    </source>
</evidence>
<feature type="transmembrane region" description="Helical" evidence="12">
    <location>
        <begin position="7"/>
        <end position="33"/>
    </location>
</feature>
<evidence type="ECO:0000256" key="1">
    <source>
        <dbReference type="ARBA" id="ARBA00004651"/>
    </source>
</evidence>
<dbReference type="Gene3D" id="3.30.2010.10">
    <property type="entry name" value="Metalloproteases ('zincins'), catalytic domain"/>
    <property type="match status" value="1"/>
</dbReference>
<name>A0A7X9FUC2_9DELT</name>
<accession>A0A7X9FUC2</accession>
<dbReference type="GO" id="GO:0006508">
    <property type="term" value="P:proteolysis"/>
    <property type="evidence" value="ECO:0007669"/>
    <property type="project" value="UniProtKB-KW"/>
</dbReference>
<dbReference type="PANTHER" id="PTHR43221:SF1">
    <property type="entry name" value="PROTEASE HTPX"/>
    <property type="match status" value="1"/>
</dbReference>
<feature type="domain" description="Peptidase M48" evidence="13">
    <location>
        <begin position="83"/>
        <end position="132"/>
    </location>
</feature>
<keyword evidence="4 12" id="KW-0812">Transmembrane</keyword>
<keyword evidence="7 11" id="KW-0862">Zinc</keyword>
<dbReference type="AlphaFoldDB" id="A0A7X9FUC2"/>
<dbReference type="InterPro" id="IPR050083">
    <property type="entry name" value="HtpX_protease"/>
</dbReference>
<comment type="subcellular location">
    <subcellularLocation>
        <location evidence="1">Cell membrane</location>
        <topology evidence="1">Multi-pass membrane protein</topology>
    </subcellularLocation>
</comment>
<keyword evidence="6 11" id="KW-0378">Hydrolase</keyword>
<evidence type="ECO:0000256" key="3">
    <source>
        <dbReference type="ARBA" id="ARBA00022670"/>
    </source>
</evidence>
<dbReference type="PANTHER" id="PTHR43221">
    <property type="entry name" value="PROTEASE HTPX"/>
    <property type="match status" value="1"/>
</dbReference>
<evidence type="ECO:0000313" key="14">
    <source>
        <dbReference type="EMBL" id="NMC64031.1"/>
    </source>
</evidence>
<evidence type="ECO:0000256" key="4">
    <source>
        <dbReference type="ARBA" id="ARBA00022692"/>
    </source>
</evidence>
<evidence type="ECO:0000256" key="2">
    <source>
        <dbReference type="ARBA" id="ARBA00022475"/>
    </source>
</evidence>
<evidence type="ECO:0000259" key="13">
    <source>
        <dbReference type="Pfam" id="PF01435"/>
    </source>
</evidence>
<feature type="transmembrane region" description="Helical" evidence="12">
    <location>
        <begin position="39"/>
        <end position="60"/>
    </location>
</feature>
<evidence type="ECO:0000256" key="7">
    <source>
        <dbReference type="ARBA" id="ARBA00022833"/>
    </source>
</evidence>
<dbReference type="Proteomes" id="UP000524246">
    <property type="component" value="Unassembled WGS sequence"/>
</dbReference>
<evidence type="ECO:0000256" key="6">
    <source>
        <dbReference type="ARBA" id="ARBA00022801"/>
    </source>
</evidence>
<keyword evidence="2" id="KW-1003">Cell membrane</keyword>
<comment type="caution">
    <text evidence="14">The sequence shown here is derived from an EMBL/GenBank/DDBJ whole genome shotgun (WGS) entry which is preliminary data.</text>
</comment>
<dbReference type="GO" id="GO:0046872">
    <property type="term" value="F:metal ion binding"/>
    <property type="evidence" value="ECO:0007669"/>
    <property type="project" value="UniProtKB-KW"/>
</dbReference>